<dbReference type="Proteomes" id="UP001362999">
    <property type="component" value="Unassembled WGS sequence"/>
</dbReference>
<evidence type="ECO:0000256" key="1">
    <source>
        <dbReference type="SAM" id="MobiDB-lite"/>
    </source>
</evidence>
<keyword evidence="3" id="KW-1185">Reference proteome</keyword>
<evidence type="ECO:0000313" key="2">
    <source>
        <dbReference type="EMBL" id="KAK7049103.1"/>
    </source>
</evidence>
<feature type="region of interest" description="Disordered" evidence="1">
    <location>
        <begin position="19"/>
        <end position="83"/>
    </location>
</feature>
<comment type="caution">
    <text evidence="2">The sequence shown here is derived from an EMBL/GenBank/DDBJ whole genome shotgun (WGS) entry which is preliminary data.</text>
</comment>
<organism evidence="2 3">
    <name type="scientific">Favolaschia claudopus</name>
    <dbReference type="NCBI Taxonomy" id="2862362"/>
    <lineage>
        <taxon>Eukaryota</taxon>
        <taxon>Fungi</taxon>
        <taxon>Dikarya</taxon>
        <taxon>Basidiomycota</taxon>
        <taxon>Agaricomycotina</taxon>
        <taxon>Agaricomycetes</taxon>
        <taxon>Agaricomycetidae</taxon>
        <taxon>Agaricales</taxon>
        <taxon>Marasmiineae</taxon>
        <taxon>Mycenaceae</taxon>
        <taxon>Favolaschia</taxon>
    </lineage>
</organism>
<proteinExistence type="predicted"/>
<protein>
    <submittedName>
        <fullName evidence="2">Uncharacterized protein</fullName>
    </submittedName>
</protein>
<evidence type="ECO:0000313" key="3">
    <source>
        <dbReference type="Proteomes" id="UP001362999"/>
    </source>
</evidence>
<dbReference type="EMBL" id="JAWWNJ010000009">
    <property type="protein sequence ID" value="KAK7049103.1"/>
    <property type="molecule type" value="Genomic_DNA"/>
</dbReference>
<feature type="compositionally biased region" description="Polar residues" evidence="1">
    <location>
        <begin position="144"/>
        <end position="161"/>
    </location>
</feature>
<sequence>MILVFSQMTVTQSALHDAPPAAAGEYEDHRKGRPATNLPRSAYSTTSSLSARRTLRTLAELSPSHSTPRTLSRFQSSSHRSPTAVAMDDCTIPYLTLFGSARASGAPNNDQPPWPRRGLVNLHTVVPMGSSEIKLERLVDGASEPSSESSTKEAGSTTQTCCVPLSLDALHERRDNPPNNLSPLPTSTSHPLKRESKTRTTSCPTPPESDHLRETLVPLRLNAPLRRQPCPHRTVEPSGRKLEIQAFTQWREMLVSGLEG</sequence>
<feature type="compositionally biased region" description="Low complexity" evidence="1">
    <location>
        <begin position="177"/>
        <end position="189"/>
    </location>
</feature>
<name>A0AAW0DEY6_9AGAR</name>
<feature type="compositionally biased region" description="Low complexity" evidence="1">
    <location>
        <begin position="40"/>
        <end position="62"/>
    </location>
</feature>
<dbReference type="AlphaFoldDB" id="A0AAW0DEY6"/>
<gene>
    <name evidence="2" type="ORF">R3P38DRAFT_3175356</name>
</gene>
<feature type="compositionally biased region" description="Polar residues" evidence="1">
    <location>
        <begin position="63"/>
        <end position="81"/>
    </location>
</feature>
<reference evidence="2 3" key="1">
    <citation type="journal article" date="2024" name="J Genomics">
        <title>Draft genome sequencing and assembly of Favolaschia claudopus CIRM-BRFM 2984 isolated from oak limbs.</title>
        <authorList>
            <person name="Navarro D."/>
            <person name="Drula E."/>
            <person name="Chaduli D."/>
            <person name="Cazenave R."/>
            <person name="Ahrendt S."/>
            <person name="Wang J."/>
            <person name="Lipzen A."/>
            <person name="Daum C."/>
            <person name="Barry K."/>
            <person name="Grigoriev I.V."/>
            <person name="Favel A."/>
            <person name="Rosso M.N."/>
            <person name="Martin F."/>
        </authorList>
    </citation>
    <scope>NUCLEOTIDE SEQUENCE [LARGE SCALE GENOMIC DNA]</scope>
    <source>
        <strain evidence="2 3">CIRM-BRFM 2984</strain>
    </source>
</reference>
<feature type="region of interest" description="Disordered" evidence="1">
    <location>
        <begin position="136"/>
        <end position="211"/>
    </location>
</feature>
<accession>A0AAW0DEY6</accession>